<dbReference type="Pfam" id="PF00078">
    <property type="entry name" value="RVT_1"/>
    <property type="match status" value="1"/>
</dbReference>
<dbReference type="PROSITE" id="PS50158">
    <property type="entry name" value="ZF_CCHC"/>
    <property type="match status" value="1"/>
</dbReference>
<comment type="caution">
    <text evidence="5">The sequence shown here is derived from an EMBL/GenBank/DDBJ whole genome shotgun (WGS) entry which is preliminary data.</text>
</comment>
<feature type="compositionally biased region" description="Polar residues" evidence="2">
    <location>
        <begin position="242"/>
        <end position="258"/>
    </location>
</feature>
<keyword evidence="1" id="KW-0479">Metal-binding</keyword>
<feature type="domain" description="CCHC-type" evidence="3">
    <location>
        <begin position="175"/>
        <end position="190"/>
    </location>
</feature>
<evidence type="ECO:0000259" key="4">
    <source>
        <dbReference type="PROSITE" id="PS50878"/>
    </source>
</evidence>
<dbReference type="InterPro" id="IPR026960">
    <property type="entry name" value="RVT-Znf"/>
</dbReference>
<dbReference type="Pfam" id="PF13966">
    <property type="entry name" value="zf-RVT"/>
    <property type="match status" value="1"/>
</dbReference>
<dbReference type="InterPro" id="IPR043502">
    <property type="entry name" value="DNA/RNA_pol_sf"/>
</dbReference>
<dbReference type="EMBL" id="JBBPFD010000011">
    <property type="protein sequence ID" value="KAK7907601.1"/>
    <property type="molecule type" value="Genomic_DNA"/>
</dbReference>
<evidence type="ECO:0000259" key="3">
    <source>
        <dbReference type="PROSITE" id="PS50158"/>
    </source>
</evidence>
<dbReference type="GO" id="GO:0003676">
    <property type="term" value="F:nucleic acid binding"/>
    <property type="evidence" value="ECO:0007669"/>
    <property type="project" value="InterPro"/>
</dbReference>
<dbReference type="SUPFAM" id="SSF56672">
    <property type="entry name" value="DNA/RNA polymerases"/>
    <property type="match status" value="1"/>
</dbReference>
<feature type="compositionally biased region" description="Basic and acidic residues" evidence="2">
    <location>
        <begin position="190"/>
        <end position="212"/>
    </location>
</feature>
<evidence type="ECO:0008006" key="7">
    <source>
        <dbReference type="Google" id="ProtNLM"/>
    </source>
</evidence>
<dbReference type="InterPro" id="IPR001878">
    <property type="entry name" value="Znf_CCHC"/>
</dbReference>
<evidence type="ECO:0000313" key="6">
    <source>
        <dbReference type="Proteomes" id="UP001460270"/>
    </source>
</evidence>
<keyword evidence="6" id="KW-1185">Reference proteome</keyword>
<dbReference type="GO" id="GO:0008270">
    <property type="term" value="F:zinc ion binding"/>
    <property type="evidence" value="ECO:0007669"/>
    <property type="project" value="UniProtKB-KW"/>
</dbReference>
<feature type="compositionally biased region" description="Acidic residues" evidence="2">
    <location>
        <begin position="296"/>
        <end position="309"/>
    </location>
</feature>
<dbReference type="CDD" id="cd01650">
    <property type="entry name" value="RT_nLTR_like"/>
    <property type="match status" value="1"/>
</dbReference>
<gene>
    <name evidence="5" type="ORF">WMY93_016213</name>
</gene>
<keyword evidence="1" id="KW-0862">Zinc</keyword>
<feature type="compositionally biased region" description="Polar residues" evidence="2">
    <location>
        <begin position="310"/>
        <end position="321"/>
    </location>
</feature>
<accession>A0AAW0NX80</accession>
<evidence type="ECO:0000313" key="5">
    <source>
        <dbReference type="EMBL" id="KAK7907601.1"/>
    </source>
</evidence>
<organism evidence="5 6">
    <name type="scientific">Mugilogobius chulae</name>
    <name type="common">yellowstripe goby</name>
    <dbReference type="NCBI Taxonomy" id="88201"/>
    <lineage>
        <taxon>Eukaryota</taxon>
        <taxon>Metazoa</taxon>
        <taxon>Chordata</taxon>
        <taxon>Craniata</taxon>
        <taxon>Vertebrata</taxon>
        <taxon>Euteleostomi</taxon>
        <taxon>Actinopterygii</taxon>
        <taxon>Neopterygii</taxon>
        <taxon>Teleostei</taxon>
        <taxon>Neoteleostei</taxon>
        <taxon>Acanthomorphata</taxon>
        <taxon>Gobiaria</taxon>
        <taxon>Gobiiformes</taxon>
        <taxon>Gobioidei</taxon>
        <taxon>Gobiidae</taxon>
        <taxon>Gobionellinae</taxon>
        <taxon>Mugilogobius</taxon>
    </lineage>
</organism>
<sequence length="1300" mass="145507">MAAPSAEGSPPLSMRHGVRVVADPRFSVEQVLLALGEKVGHANIVYGSRMNKAVVVFFNEVRLVHDTVESGLVLGNEFVTVSPLFVPSVRVTVSGVPPFISNESIERELVRFGKLASGLKPVRLGCKDARLQHVQSLRRQCFMYLNDPNGTLEVSFSLKHENRHYTLYVNSGSLKCFECGDVGHKRAACPHREPRAGEEERGEGSGEVRVEEPVQAQEEGGARPDHFGDSEIDTEAGEPAEPQNSAVSVTTEHAQQVEVQADESAERSIPGSEGEGEETPGCISAGEGSSVACQEQGEDNEMETEEDETLSQISDVSQDETSSLYSVEEINQFLDSTYGNKVANIEDFFSDVDGFISSAFSLFWEQWRLRKQEFESILKWWEVGKAQIRAFVQQYTANMQHTERGQLEQLEKEVRVLEEGVVRGTGSATTWMNRKGALRTFMNERAKGALLKARITSLSDIDAPTRYFFSLERKNRTSTDLMHLRLSSDVTSDKTIIRDEAIAFYSDLFSADECDEHSQNQITEGLPKLDTDQADILDGPVQVEELTKAVQELSTGRAPGDLTLLKNWRPVSLLCVDYKILAKVLANRLKDCLDSLIHPTQTYCIPGRTIMENLFLIRDSIDLARIQNMDLGLLSIDQEKAFDRVDHLYLFRTLTAFGFSRTFTSWIRLLYTGATVLLKVGGGLSRPVPVQRGIRQGCPLSGMLYALAIEPLLHNLRSSLRGFTVEGNTLHLSAYADDVTTFITDAEDVQTLRHQLELYERASSARVNWQKCEGLLLGRWEQKTGPMLPAGLSWSTEGLKCLGVYLGSELFQARNWEGLGEKVSARLSRWTWVQPQLSYRGRALVVNNLAASTLWHRFTVLQPPDTVLEDIQKRLVDFFWGGFHWLRAAVLYLPTAEGGQGLVDISSRVATLRLQTVQRLLYGQRQLWTGTAAALLRGVGSLGYFKHLFLLDLKGLNLSGTSAFYQSVLKVWRSVLTFTRDQPYGRGAEEPLHYNPLVRSQLLNFDNIRRAFISAKLTRLADLRCGRSWKSAPQLSRETGIRSERVLERLLEELKIHPAGGSEDVEGSLLSFSTPSLAELATVSKKALYIITVKVRHRATLEGVPESRWSVLLAQGSSPRDSWRSLYRPPIEKRCADLQWRVVHGAVATNRHVARFDPRSDSHCPYCPEEETLEHLWLSCPRLAPLFRLLGDWVGRLGLAFTAERFIFGPKTCAAQRRAVTLTNFLYGQAKLSTWLTRRNQMRGSGSTDCELMLKRLVAARLKVEFSYSTLVGDLENFEGVWALGGVLCVVRDGSLLLNF</sequence>
<feature type="domain" description="Reverse transcriptase" evidence="4">
    <location>
        <begin position="439"/>
        <end position="810"/>
    </location>
</feature>
<feature type="region of interest" description="Disordered" evidence="2">
    <location>
        <begin position="187"/>
        <end position="321"/>
    </location>
</feature>
<proteinExistence type="predicted"/>
<dbReference type="Proteomes" id="UP001460270">
    <property type="component" value="Unassembled WGS sequence"/>
</dbReference>
<keyword evidence="1" id="KW-0863">Zinc-finger</keyword>
<feature type="compositionally biased region" description="Basic and acidic residues" evidence="2">
    <location>
        <begin position="220"/>
        <end position="229"/>
    </location>
</feature>
<evidence type="ECO:0000256" key="2">
    <source>
        <dbReference type="SAM" id="MobiDB-lite"/>
    </source>
</evidence>
<reference evidence="6" key="1">
    <citation type="submission" date="2024-04" db="EMBL/GenBank/DDBJ databases">
        <title>Salinicola lusitanus LLJ914,a marine bacterium isolated from the Okinawa Trough.</title>
        <authorList>
            <person name="Li J."/>
        </authorList>
    </citation>
    <scope>NUCLEOTIDE SEQUENCE [LARGE SCALE GENOMIC DNA]</scope>
</reference>
<dbReference type="PROSITE" id="PS50878">
    <property type="entry name" value="RT_POL"/>
    <property type="match status" value="1"/>
</dbReference>
<name>A0AAW0NX80_9GOBI</name>
<protein>
    <recommendedName>
        <fullName evidence="7">CCHC-type domain-containing protein</fullName>
    </recommendedName>
</protein>
<dbReference type="PANTHER" id="PTHR19446">
    <property type="entry name" value="REVERSE TRANSCRIPTASES"/>
    <property type="match status" value="1"/>
</dbReference>
<evidence type="ECO:0000256" key="1">
    <source>
        <dbReference type="PROSITE-ProRule" id="PRU00047"/>
    </source>
</evidence>
<dbReference type="InterPro" id="IPR000477">
    <property type="entry name" value="RT_dom"/>
</dbReference>